<evidence type="ECO:0000313" key="1">
    <source>
        <dbReference type="EMBL" id="ATQ70832.1"/>
    </source>
</evidence>
<evidence type="ECO:0008006" key="3">
    <source>
        <dbReference type="Google" id="ProtNLM"/>
    </source>
</evidence>
<gene>
    <name evidence="1" type="ORF">CQW49_22995</name>
</gene>
<dbReference type="KEGG" id="mtw:CQW49_22995"/>
<dbReference type="AlphaFoldDB" id="A0A2D2D7A3"/>
<dbReference type="InterPro" id="IPR014942">
    <property type="entry name" value="AbiEii"/>
</dbReference>
<sequence length="306" mass="34002">MTREPLKNVPASVRDRLTQRARAAGENVQLILTRYAIERLLYRLSASQHRERFVLKGAMLFSLWGPTPYRATGDLDLFGTGNPEIEQLISVFRAIIQVEVVEDGVAFRSDTLRAEPTRPQDEYAGVRIMFDASIANARLPIQVDIGFGDAITPAPQEIEYPSLIGMPAPKLKAYPPETVVAEKLEALVSLGVANSRMKDFYDLWAISRTFAFDGLVLTKAIRATFERRGTMLPTEIPFGLSEAFAADPVKQTQWRAFLRRTEIAMAPEPLTQIIPSIASFLMPVLQSAADERTTPGKWPVGGPWGD</sequence>
<reference evidence="2" key="1">
    <citation type="submission" date="2017-10" db="EMBL/GenBank/DDBJ databases">
        <title>Completed PacBio SMRT sequence of Methylosinus trichosporium OB3b reveals presence of a third large plasmid.</title>
        <authorList>
            <person name="Charles T.C."/>
            <person name="Lynch M.D.J."/>
            <person name="Heil J.R."/>
            <person name="Cheng J."/>
        </authorList>
    </citation>
    <scope>NUCLEOTIDE SEQUENCE [LARGE SCALE GENOMIC DNA]</scope>
    <source>
        <strain evidence="2">OB3b</strain>
        <plasmid evidence="2">pob3b2</plasmid>
    </source>
</reference>
<dbReference type="EMBL" id="CP023739">
    <property type="protein sequence ID" value="ATQ70832.1"/>
    <property type="molecule type" value="Genomic_DNA"/>
</dbReference>
<proteinExistence type="predicted"/>
<dbReference type="Proteomes" id="UP000230709">
    <property type="component" value="Plasmid pOB3b2"/>
</dbReference>
<geneLocation type="plasmid" evidence="2">
    <name>pob3b2</name>
</geneLocation>
<dbReference type="Pfam" id="PF08843">
    <property type="entry name" value="AbiEii"/>
    <property type="match status" value="1"/>
</dbReference>
<protein>
    <recommendedName>
        <fullName evidence="3">Nucleotidyl transferase AbiEii/AbiGii toxin family protein</fullName>
    </recommendedName>
</protein>
<keyword evidence="2" id="KW-1185">Reference proteome</keyword>
<dbReference type="RefSeq" id="WP_099832048.1">
    <property type="nucleotide sequence ID" value="NZ_CP023739.1"/>
</dbReference>
<keyword evidence="1" id="KW-0614">Plasmid</keyword>
<evidence type="ECO:0000313" key="2">
    <source>
        <dbReference type="Proteomes" id="UP000230709"/>
    </source>
</evidence>
<name>A0A2D2D7A3_METT3</name>
<accession>A0A2D2D7A3</accession>
<organism evidence="1 2">
    <name type="scientific">Methylosinus trichosporium (strain ATCC 35070 / NCIMB 11131 / UNIQEM 75 / OB3b)</name>
    <dbReference type="NCBI Taxonomy" id="595536"/>
    <lineage>
        <taxon>Bacteria</taxon>
        <taxon>Pseudomonadati</taxon>
        <taxon>Pseudomonadota</taxon>
        <taxon>Alphaproteobacteria</taxon>
        <taxon>Hyphomicrobiales</taxon>
        <taxon>Methylocystaceae</taxon>
        <taxon>Methylosinus</taxon>
    </lineage>
</organism>